<dbReference type="RefSeq" id="WP_189415190.1">
    <property type="nucleotide sequence ID" value="NZ_BMYZ01000001.1"/>
</dbReference>
<dbReference type="Pfam" id="PF00356">
    <property type="entry name" value="LacI"/>
    <property type="match status" value="1"/>
</dbReference>
<dbReference type="Gene3D" id="3.40.50.2300">
    <property type="match status" value="2"/>
</dbReference>
<evidence type="ECO:0000313" key="5">
    <source>
        <dbReference type="EMBL" id="GGY62001.1"/>
    </source>
</evidence>
<dbReference type="InterPro" id="IPR028082">
    <property type="entry name" value="Peripla_BP_I"/>
</dbReference>
<evidence type="ECO:0000256" key="3">
    <source>
        <dbReference type="ARBA" id="ARBA00023163"/>
    </source>
</evidence>
<dbReference type="CDD" id="cd01575">
    <property type="entry name" value="PBP1_GntR"/>
    <property type="match status" value="1"/>
</dbReference>
<dbReference type="InterPro" id="IPR000843">
    <property type="entry name" value="HTH_LacI"/>
</dbReference>
<evidence type="ECO:0000256" key="2">
    <source>
        <dbReference type="ARBA" id="ARBA00023125"/>
    </source>
</evidence>
<keyword evidence="1" id="KW-0805">Transcription regulation</keyword>
<feature type="domain" description="HTH lacI-type" evidence="4">
    <location>
        <begin position="12"/>
        <end position="66"/>
    </location>
</feature>
<organism evidence="5 6">
    <name type="scientific">Cellvibrio zantedeschiae</name>
    <dbReference type="NCBI Taxonomy" id="1237077"/>
    <lineage>
        <taxon>Bacteria</taxon>
        <taxon>Pseudomonadati</taxon>
        <taxon>Pseudomonadota</taxon>
        <taxon>Gammaproteobacteria</taxon>
        <taxon>Cellvibrionales</taxon>
        <taxon>Cellvibrionaceae</taxon>
        <taxon>Cellvibrio</taxon>
    </lineage>
</organism>
<keyword evidence="2" id="KW-0238">DNA-binding</keyword>
<dbReference type="PANTHER" id="PTHR30146">
    <property type="entry name" value="LACI-RELATED TRANSCRIPTIONAL REPRESSOR"/>
    <property type="match status" value="1"/>
</dbReference>
<dbReference type="SUPFAM" id="SSF47413">
    <property type="entry name" value="lambda repressor-like DNA-binding domains"/>
    <property type="match status" value="1"/>
</dbReference>
<dbReference type="EMBL" id="BMYZ01000001">
    <property type="protein sequence ID" value="GGY62001.1"/>
    <property type="molecule type" value="Genomic_DNA"/>
</dbReference>
<proteinExistence type="predicted"/>
<dbReference type="CDD" id="cd01392">
    <property type="entry name" value="HTH_LacI"/>
    <property type="match status" value="1"/>
</dbReference>
<dbReference type="InterPro" id="IPR010982">
    <property type="entry name" value="Lambda_DNA-bd_dom_sf"/>
</dbReference>
<dbReference type="SMART" id="SM00354">
    <property type="entry name" value="HTH_LACI"/>
    <property type="match status" value="1"/>
</dbReference>
<sequence length="343" mass="37693">MKVAKQSSDKKLTLIDVAVAAGVSAITVSRVINQPEKVSEALRQQVQKAIDMLGYIPNQYASSLASSKSKVIGVSIPSLSNVVFTDVLRGVYDVMGTAGYKVLLVDTHYSPLEEEKMIRTLLSQSPEGLIITGGDQTRTCHNLLQKSRVPVVQIMELLNEPLDMNIGFSHWQAGYDVVTHLMEEGYERIGFIAARMDPRAQQRMLGFKKALENAGKSWKNFIVTTPEPSSIAVGGELFKSLLASTDGTVDAVFCVNDDLALGALFESQRMNINVPGDLAICGFNDIEASRFVNPSLTSVQVNRYEMGVKAAEMIIDRLNGKMDQPKVVDMGYQIKRRQSSTNR</sequence>
<dbReference type="PROSITE" id="PS50932">
    <property type="entry name" value="HTH_LACI_2"/>
    <property type="match status" value="1"/>
</dbReference>
<protein>
    <submittedName>
        <fullName evidence="5">Transcriptional regulator</fullName>
    </submittedName>
</protein>
<evidence type="ECO:0000313" key="6">
    <source>
        <dbReference type="Proteomes" id="UP000619761"/>
    </source>
</evidence>
<accession>A0ABQ3AR16</accession>
<dbReference type="PROSITE" id="PS00356">
    <property type="entry name" value="HTH_LACI_1"/>
    <property type="match status" value="1"/>
</dbReference>
<dbReference type="SUPFAM" id="SSF53822">
    <property type="entry name" value="Periplasmic binding protein-like I"/>
    <property type="match status" value="1"/>
</dbReference>
<reference evidence="6" key="1">
    <citation type="journal article" date="2019" name="Int. J. Syst. Evol. Microbiol.">
        <title>The Global Catalogue of Microorganisms (GCM) 10K type strain sequencing project: providing services to taxonomists for standard genome sequencing and annotation.</title>
        <authorList>
            <consortium name="The Broad Institute Genomics Platform"/>
            <consortium name="The Broad Institute Genome Sequencing Center for Infectious Disease"/>
            <person name="Wu L."/>
            <person name="Ma J."/>
        </authorList>
    </citation>
    <scope>NUCLEOTIDE SEQUENCE [LARGE SCALE GENOMIC DNA]</scope>
    <source>
        <strain evidence="6">KCTC 32239</strain>
    </source>
</reference>
<evidence type="ECO:0000256" key="1">
    <source>
        <dbReference type="ARBA" id="ARBA00023015"/>
    </source>
</evidence>
<evidence type="ECO:0000259" key="4">
    <source>
        <dbReference type="PROSITE" id="PS50932"/>
    </source>
</evidence>
<dbReference type="Gene3D" id="1.10.260.40">
    <property type="entry name" value="lambda repressor-like DNA-binding domains"/>
    <property type="match status" value="1"/>
</dbReference>
<dbReference type="InterPro" id="IPR046335">
    <property type="entry name" value="LacI/GalR-like_sensor"/>
</dbReference>
<keyword evidence="3" id="KW-0804">Transcription</keyword>
<gene>
    <name evidence="5" type="ORF">GCM10011613_01820</name>
</gene>
<dbReference type="Proteomes" id="UP000619761">
    <property type="component" value="Unassembled WGS sequence"/>
</dbReference>
<comment type="caution">
    <text evidence="5">The sequence shown here is derived from an EMBL/GenBank/DDBJ whole genome shotgun (WGS) entry which is preliminary data.</text>
</comment>
<dbReference type="PANTHER" id="PTHR30146:SF2">
    <property type="entry name" value="HTH-TYPE TRANSCRIPTIONAL REGULATOR GNTR"/>
    <property type="match status" value="1"/>
</dbReference>
<dbReference type="Pfam" id="PF13377">
    <property type="entry name" value="Peripla_BP_3"/>
    <property type="match status" value="1"/>
</dbReference>
<name>A0ABQ3AR16_9GAMM</name>
<keyword evidence="6" id="KW-1185">Reference proteome</keyword>